<evidence type="ECO:0000313" key="7">
    <source>
        <dbReference type="EMBL" id="CAE2258803.1"/>
    </source>
</evidence>
<proteinExistence type="inferred from homology"/>
<evidence type="ECO:0000256" key="6">
    <source>
        <dbReference type="ARBA" id="ARBA00023027"/>
    </source>
</evidence>
<comment type="similarity">
    <text evidence="1">Belongs to the carotenoid/retinoid oxidoreductase family. CrtISO subfamily.</text>
</comment>
<evidence type="ECO:0000256" key="2">
    <source>
        <dbReference type="ARBA" id="ARBA00022630"/>
    </source>
</evidence>
<keyword evidence="3" id="KW-0732">Signal</keyword>
<accession>A0A7S4JBY3</accession>
<keyword evidence="4" id="KW-0274">FAD</keyword>
<name>A0A7S4JBY3_9STRA</name>
<dbReference type="PANTHER" id="PTHR46091">
    <property type="entry name" value="BLR7054 PROTEIN"/>
    <property type="match status" value="1"/>
</dbReference>
<dbReference type="AlphaFoldDB" id="A0A7S4JBY3"/>
<sequence>MTHYMGGASYTVGATQNISVKTSSLLREFGGEVFVDANVHGIIIEDGRAVGVRVSNEKMLAECTSEAEKASIVITEIRAKNVVCATSIYNLYNKLLPQNLPIVKKFRDPNKRTVRQSNGHVFLFCKIKGDATELGLPTHNLWYFNGYDLDGAFDEYFANPTEVRPPTVYIGFPCTKDITWKKRFPGISNCIMISDGLYEWFEKYADKPCRHRSNEYMEFKEKLTRHLLDILYEFVPETKGRVEYHHLGTPLSEITYLTSFRAGSYGVSATCMCSFWKGYWLHYVEWIKFLG</sequence>
<organism evidence="7">
    <name type="scientific">Odontella aurita</name>
    <dbReference type="NCBI Taxonomy" id="265563"/>
    <lineage>
        <taxon>Eukaryota</taxon>
        <taxon>Sar</taxon>
        <taxon>Stramenopiles</taxon>
        <taxon>Ochrophyta</taxon>
        <taxon>Bacillariophyta</taxon>
        <taxon>Mediophyceae</taxon>
        <taxon>Biddulphiophycidae</taxon>
        <taxon>Eupodiscales</taxon>
        <taxon>Odontellaceae</taxon>
        <taxon>Odontella</taxon>
    </lineage>
</organism>
<dbReference type="InterPro" id="IPR036188">
    <property type="entry name" value="FAD/NAD-bd_sf"/>
</dbReference>
<dbReference type="Gene3D" id="3.50.50.60">
    <property type="entry name" value="FAD/NAD(P)-binding domain"/>
    <property type="match status" value="1"/>
</dbReference>
<dbReference type="PANTHER" id="PTHR46091:SF3">
    <property type="entry name" value="AMINE OXIDASE DOMAIN-CONTAINING PROTEIN"/>
    <property type="match status" value="1"/>
</dbReference>
<reference evidence="7" key="1">
    <citation type="submission" date="2021-01" db="EMBL/GenBank/DDBJ databases">
        <authorList>
            <person name="Corre E."/>
            <person name="Pelletier E."/>
            <person name="Niang G."/>
            <person name="Scheremetjew M."/>
            <person name="Finn R."/>
            <person name="Kale V."/>
            <person name="Holt S."/>
            <person name="Cochrane G."/>
            <person name="Meng A."/>
            <person name="Brown T."/>
            <person name="Cohen L."/>
        </authorList>
    </citation>
    <scope>NUCLEOTIDE SEQUENCE</scope>
    <source>
        <strain evidence="7">Isolate 1302-5</strain>
    </source>
</reference>
<protein>
    <recommendedName>
        <fullName evidence="8">Amine oxidase domain-containing protein</fullName>
    </recommendedName>
</protein>
<gene>
    <name evidence="7" type="ORF">OAUR00152_LOCUS25636</name>
</gene>
<evidence type="ECO:0008006" key="8">
    <source>
        <dbReference type="Google" id="ProtNLM"/>
    </source>
</evidence>
<evidence type="ECO:0000256" key="1">
    <source>
        <dbReference type="ARBA" id="ARBA00005855"/>
    </source>
</evidence>
<evidence type="ECO:0000256" key="4">
    <source>
        <dbReference type="ARBA" id="ARBA00022827"/>
    </source>
</evidence>
<keyword evidence="5" id="KW-0521">NADP</keyword>
<dbReference type="EMBL" id="HBKQ01037157">
    <property type="protein sequence ID" value="CAE2258803.1"/>
    <property type="molecule type" value="Transcribed_RNA"/>
</dbReference>
<evidence type="ECO:0000256" key="5">
    <source>
        <dbReference type="ARBA" id="ARBA00022857"/>
    </source>
</evidence>
<evidence type="ECO:0000256" key="3">
    <source>
        <dbReference type="ARBA" id="ARBA00022729"/>
    </source>
</evidence>
<dbReference type="InterPro" id="IPR052206">
    <property type="entry name" value="Retinol_saturase"/>
</dbReference>
<keyword evidence="6" id="KW-0520">NAD</keyword>
<keyword evidence="2" id="KW-0285">Flavoprotein</keyword>
<dbReference type="SUPFAM" id="SSF51905">
    <property type="entry name" value="FAD/NAD(P)-binding domain"/>
    <property type="match status" value="1"/>
</dbReference>